<evidence type="ECO:0000313" key="6">
    <source>
        <dbReference type="Proteomes" id="UP000248257"/>
    </source>
</evidence>
<dbReference type="Gene3D" id="3.90.1150.10">
    <property type="entry name" value="Aspartate Aminotransferase, domain 1"/>
    <property type="match status" value="1"/>
</dbReference>
<dbReference type="InterPro" id="IPR015421">
    <property type="entry name" value="PyrdxlP-dep_Trfase_major"/>
</dbReference>
<dbReference type="InterPro" id="IPR005814">
    <property type="entry name" value="Aminotrans_3"/>
</dbReference>
<protein>
    <submittedName>
        <fullName evidence="5">Aspartate aminotransferase family protein</fullName>
    </submittedName>
</protein>
<dbReference type="EMBL" id="NKUC01000005">
    <property type="protein sequence ID" value="PYD57969.1"/>
    <property type="molecule type" value="Genomic_DNA"/>
</dbReference>
<accession>A0A318PP32</accession>
<dbReference type="InterPro" id="IPR015422">
    <property type="entry name" value="PyrdxlP-dep_Trfase_small"/>
</dbReference>
<comment type="similarity">
    <text evidence="2 4">Belongs to the class-III pyridoxal-phosphate-dependent aminotransferase family.</text>
</comment>
<keyword evidence="3 4" id="KW-0663">Pyridoxal phosphate</keyword>
<proteinExistence type="inferred from homology"/>
<evidence type="ECO:0000256" key="4">
    <source>
        <dbReference type="RuleBase" id="RU003560"/>
    </source>
</evidence>
<dbReference type="GO" id="GO:0008483">
    <property type="term" value="F:transaminase activity"/>
    <property type="evidence" value="ECO:0007669"/>
    <property type="project" value="UniProtKB-KW"/>
</dbReference>
<dbReference type="InterPro" id="IPR015424">
    <property type="entry name" value="PyrdxlP-dep_Trfase"/>
</dbReference>
<dbReference type="CDD" id="cd00610">
    <property type="entry name" value="OAT_like"/>
    <property type="match status" value="1"/>
</dbReference>
<dbReference type="PANTHER" id="PTHR45688:SF13">
    <property type="entry name" value="ALANINE--GLYOXYLATE AMINOTRANSFERASE 2-LIKE"/>
    <property type="match status" value="1"/>
</dbReference>
<organism evidence="5 6">
    <name type="scientific">Komagataeibacter xylinus</name>
    <name type="common">Gluconacetobacter xylinus</name>
    <dbReference type="NCBI Taxonomy" id="28448"/>
    <lineage>
        <taxon>Bacteria</taxon>
        <taxon>Pseudomonadati</taxon>
        <taxon>Pseudomonadota</taxon>
        <taxon>Alphaproteobacteria</taxon>
        <taxon>Acetobacterales</taxon>
        <taxon>Acetobacteraceae</taxon>
        <taxon>Komagataeibacter</taxon>
    </lineage>
</organism>
<name>A0A318PP32_KOMXY</name>
<dbReference type="RefSeq" id="WP_082770700.1">
    <property type="nucleotide sequence ID" value="NZ_CBCRXN010000016.1"/>
</dbReference>
<dbReference type="InterPro" id="IPR049704">
    <property type="entry name" value="Aminotrans_3_PPA_site"/>
</dbReference>
<dbReference type="AlphaFoldDB" id="A0A318PP32"/>
<dbReference type="SUPFAM" id="SSF53383">
    <property type="entry name" value="PLP-dependent transferases"/>
    <property type="match status" value="1"/>
</dbReference>
<keyword evidence="5" id="KW-0032">Aminotransferase</keyword>
<dbReference type="PIRSF" id="PIRSF000521">
    <property type="entry name" value="Transaminase_4ab_Lys_Orn"/>
    <property type="match status" value="1"/>
</dbReference>
<gene>
    <name evidence="5" type="ORF">CFR75_04380</name>
</gene>
<evidence type="ECO:0000256" key="1">
    <source>
        <dbReference type="ARBA" id="ARBA00001933"/>
    </source>
</evidence>
<sequence>MNASDLLYARDMQAVAGIEKLRFFPLALQSGSGVWLVEEGGRKLLDLTSTWTAAGLGHGHPRITAAICRAAQAPAGAGGLSAVHRDSVGLAEELLALTPGTGERRVYLGHAGSDANDVVLRACRHATGRRRILAFRHGYHGGIGTAMRVSGVQIDAGVQADPDLYLARYPNVVHPHAGPDATPEAERDASLLEVERELARGDIACLMVEPILSDGGLIIPPVGFLAGLQALCRRYGVMLACDEVKVGLCRPGTMHAFEADHIVPDIVTFGKVLGGGLPLSAAVGPREILDGPPAAALLTTAGNPICTAAGREVLRVLVEEDMAARSKQAGERLIKALRQATQHMERVGNIRGQGLAIGLELLDGEGKPDRQLAQMVVYRAWELGVVLFYVGGHVLEITPPMTISECEIELAADTLYNAIRDSLSGVVNYDHVCRFSGW</sequence>
<evidence type="ECO:0000313" key="5">
    <source>
        <dbReference type="EMBL" id="PYD57969.1"/>
    </source>
</evidence>
<keyword evidence="5" id="KW-0808">Transferase</keyword>
<dbReference type="Gene3D" id="3.40.640.10">
    <property type="entry name" value="Type I PLP-dependent aspartate aminotransferase-like (Major domain)"/>
    <property type="match status" value="1"/>
</dbReference>
<comment type="cofactor">
    <cofactor evidence="1">
        <name>pyridoxal 5'-phosphate</name>
        <dbReference type="ChEBI" id="CHEBI:597326"/>
    </cofactor>
</comment>
<comment type="caution">
    <text evidence="5">The sequence shown here is derived from an EMBL/GenBank/DDBJ whole genome shotgun (WGS) entry which is preliminary data.</text>
</comment>
<dbReference type="Pfam" id="PF00202">
    <property type="entry name" value="Aminotran_3"/>
    <property type="match status" value="1"/>
</dbReference>
<dbReference type="Proteomes" id="UP000248257">
    <property type="component" value="Unassembled WGS sequence"/>
</dbReference>
<keyword evidence="6" id="KW-1185">Reference proteome</keyword>
<dbReference type="OrthoDB" id="9801834at2"/>
<dbReference type="PROSITE" id="PS00600">
    <property type="entry name" value="AA_TRANSFER_CLASS_3"/>
    <property type="match status" value="1"/>
</dbReference>
<evidence type="ECO:0000256" key="3">
    <source>
        <dbReference type="ARBA" id="ARBA00022898"/>
    </source>
</evidence>
<dbReference type="GO" id="GO:0030170">
    <property type="term" value="F:pyridoxal phosphate binding"/>
    <property type="evidence" value="ECO:0007669"/>
    <property type="project" value="InterPro"/>
</dbReference>
<dbReference type="STRING" id="1220579.GCA_001571345_00637"/>
<dbReference type="PANTHER" id="PTHR45688">
    <property type="match status" value="1"/>
</dbReference>
<reference evidence="5 6" key="1">
    <citation type="submission" date="2017-07" db="EMBL/GenBank/DDBJ databases">
        <title>A draft genome sequence of Komagataeibacter xylinus LMG 1515.</title>
        <authorList>
            <person name="Skraban J."/>
            <person name="Cleenwerck I."/>
            <person name="Vandamme P."/>
            <person name="Trcek J."/>
        </authorList>
    </citation>
    <scope>NUCLEOTIDE SEQUENCE [LARGE SCALE GENOMIC DNA]</scope>
    <source>
        <strain evidence="5 6">LMG 1515</strain>
    </source>
</reference>
<evidence type="ECO:0000256" key="2">
    <source>
        <dbReference type="ARBA" id="ARBA00008954"/>
    </source>
</evidence>